<evidence type="ECO:0000313" key="4">
    <source>
        <dbReference type="Proteomes" id="UP001590950"/>
    </source>
</evidence>
<dbReference type="PANTHER" id="PTHR46333:SF5">
    <property type="entry name" value="TRANSGLUTAMINASE-LIKE DOMAIN-CONTAINING PROTEIN"/>
    <property type="match status" value="1"/>
</dbReference>
<evidence type="ECO:0000256" key="1">
    <source>
        <dbReference type="SAM" id="MobiDB-lite"/>
    </source>
</evidence>
<evidence type="ECO:0000313" key="3">
    <source>
        <dbReference type="EMBL" id="KAL2048290.1"/>
    </source>
</evidence>
<dbReference type="Proteomes" id="UP001590950">
    <property type="component" value="Unassembled WGS sequence"/>
</dbReference>
<feature type="domain" description="Transglutaminase-like" evidence="2">
    <location>
        <begin position="361"/>
        <end position="478"/>
    </location>
</feature>
<comment type="caution">
    <text evidence="3">The sequence shown here is derived from an EMBL/GenBank/DDBJ whole genome shotgun (WGS) entry which is preliminary data.</text>
</comment>
<evidence type="ECO:0000259" key="2">
    <source>
        <dbReference type="Pfam" id="PF01841"/>
    </source>
</evidence>
<feature type="compositionally biased region" description="Basic and acidic residues" evidence="1">
    <location>
        <begin position="121"/>
        <end position="131"/>
    </location>
</feature>
<dbReference type="Gene3D" id="3.10.620.30">
    <property type="match status" value="1"/>
</dbReference>
<feature type="region of interest" description="Disordered" evidence="1">
    <location>
        <begin position="24"/>
        <end position="46"/>
    </location>
</feature>
<name>A0ABR4ARH0_9LECA</name>
<protein>
    <recommendedName>
        <fullName evidence="2">Transglutaminase-like domain-containing protein</fullName>
    </recommendedName>
</protein>
<gene>
    <name evidence="3" type="ORF">N7G274_000201</name>
</gene>
<dbReference type="PANTHER" id="PTHR46333">
    <property type="entry name" value="CYTOKINESIS PROTEIN 3"/>
    <property type="match status" value="1"/>
</dbReference>
<feature type="compositionally biased region" description="Pro residues" evidence="1">
    <location>
        <begin position="93"/>
        <end position="104"/>
    </location>
</feature>
<dbReference type="InterPro" id="IPR038765">
    <property type="entry name" value="Papain-like_cys_pep_sf"/>
</dbReference>
<sequence length="682" mass="73428">MSVENQTSSVQARIAALNLSHVGRAPVTADGGPPEKPPTYLRSQSTSVTVVQSLGNDSISNNIIGNEPNGPRRDGVLPPPTNIIRTGQKVTQPPKPAVAPPPRLPTRKQCSQPSPALPPRRPSEQLSRKASNESVSSTFSNISSVSALSNGTARTYTSRRPSIDNTNRVKAPIFDPATLPPLPPKRTKDDVKNRFQDIEKSKTFPGYRDAEKARLSSKSTSSKPHVAVVEVAPPPTMPALPPRRPTRQASAEAPKTNLSEQPPPMPTRSALSFGMNSAEDHGTTNGVNGRAPSPSSTKNGAPPPVPLASRPDISKLHATKPKPQPQAPASASSCLLCRDFSAVDAHAAKFPRQDVPSLDWLATQLTSPFQSPTDQARAIFTWLHHNIAYDVVNFFANNVQPSTPASTLASGLAVCEGYAGLFTALATKAGLRSVVVGGHGKGFGFSTLQPGDPIPPESTGHAWNAVQIDNGFWKLIDPCWGAGHIAGKGQPYTASFSPRMFTMTNEDFGLRHFPQNKSQFFVSRPPTWEEYIVGDTGGSLLQVYSGVAEEEGISETSFLPKYRTLPTSPSAHQGPTIRFQFSRICEHWDPMRNGQGKPYVFILSIHGVDGREDDFIPFETNGHFWWADVVPQKLGARGQSVTAFTVKTVNGQSGRGLSVDEYRIAKGRKAMGFGGLASWDLV</sequence>
<dbReference type="InterPro" id="IPR052557">
    <property type="entry name" value="CAP/Cytokinesis_protein"/>
</dbReference>
<feature type="region of interest" description="Disordered" evidence="1">
    <location>
        <begin position="172"/>
        <end position="330"/>
    </location>
</feature>
<dbReference type="Pfam" id="PF01841">
    <property type="entry name" value="Transglut_core"/>
    <property type="match status" value="1"/>
</dbReference>
<keyword evidence="4" id="KW-1185">Reference proteome</keyword>
<feature type="region of interest" description="Disordered" evidence="1">
    <location>
        <begin position="148"/>
        <end position="167"/>
    </location>
</feature>
<organism evidence="3 4">
    <name type="scientific">Stereocaulon virgatum</name>
    <dbReference type="NCBI Taxonomy" id="373712"/>
    <lineage>
        <taxon>Eukaryota</taxon>
        <taxon>Fungi</taxon>
        <taxon>Dikarya</taxon>
        <taxon>Ascomycota</taxon>
        <taxon>Pezizomycotina</taxon>
        <taxon>Lecanoromycetes</taxon>
        <taxon>OSLEUM clade</taxon>
        <taxon>Lecanoromycetidae</taxon>
        <taxon>Lecanorales</taxon>
        <taxon>Lecanorineae</taxon>
        <taxon>Stereocaulaceae</taxon>
        <taxon>Stereocaulon</taxon>
    </lineage>
</organism>
<dbReference type="EMBL" id="JBEFKJ010000001">
    <property type="protein sequence ID" value="KAL2048290.1"/>
    <property type="molecule type" value="Genomic_DNA"/>
</dbReference>
<dbReference type="InterPro" id="IPR002931">
    <property type="entry name" value="Transglutaminase-like"/>
</dbReference>
<feature type="region of interest" description="Disordered" evidence="1">
    <location>
        <begin position="58"/>
        <end position="140"/>
    </location>
</feature>
<reference evidence="3 4" key="1">
    <citation type="submission" date="2024-09" db="EMBL/GenBank/DDBJ databases">
        <title>Rethinking Asexuality: The Enigmatic Case of Functional Sexual Genes in Lepraria (Stereocaulaceae).</title>
        <authorList>
            <person name="Doellman M."/>
            <person name="Sun Y."/>
            <person name="Barcenas-Pena A."/>
            <person name="Lumbsch H.T."/>
            <person name="Grewe F."/>
        </authorList>
    </citation>
    <scope>NUCLEOTIDE SEQUENCE [LARGE SCALE GENOMIC DNA]</scope>
    <source>
        <strain evidence="3 4">Mercado 3170</strain>
    </source>
</reference>
<proteinExistence type="predicted"/>
<feature type="compositionally biased region" description="Pro residues" evidence="1">
    <location>
        <begin position="232"/>
        <end position="243"/>
    </location>
</feature>
<accession>A0ABR4ARH0</accession>
<feature type="compositionally biased region" description="Basic and acidic residues" evidence="1">
    <location>
        <begin position="186"/>
        <end position="214"/>
    </location>
</feature>
<feature type="compositionally biased region" description="Polar residues" evidence="1">
    <location>
        <begin position="283"/>
        <end position="299"/>
    </location>
</feature>
<dbReference type="SUPFAM" id="SSF54001">
    <property type="entry name" value="Cysteine proteinases"/>
    <property type="match status" value="1"/>
</dbReference>